<gene>
    <name evidence="2" type="ORF">DFH08DRAFT_964725</name>
</gene>
<evidence type="ECO:0000313" key="3">
    <source>
        <dbReference type="Proteomes" id="UP001218218"/>
    </source>
</evidence>
<keyword evidence="3" id="KW-1185">Reference proteome</keyword>
<reference evidence="2" key="1">
    <citation type="submission" date="2023-03" db="EMBL/GenBank/DDBJ databases">
        <title>Massive genome expansion in bonnet fungi (Mycena s.s.) driven by repeated elements and novel gene families across ecological guilds.</title>
        <authorList>
            <consortium name="Lawrence Berkeley National Laboratory"/>
            <person name="Harder C.B."/>
            <person name="Miyauchi S."/>
            <person name="Viragh M."/>
            <person name="Kuo A."/>
            <person name="Thoen E."/>
            <person name="Andreopoulos B."/>
            <person name="Lu D."/>
            <person name="Skrede I."/>
            <person name="Drula E."/>
            <person name="Henrissat B."/>
            <person name="Morin E."/>
            <person name="Kohler A."/>
            <person name="Barry K."/>
            <person name="LaButti K."/>
            <person name="Morin E."/>
            <person name="Salamov A."/>
            <person name="Lipzen A."/>
            <person name="Mereny Z."/>
            <person name="Hegedus B."/>
            <person name="Baldrian P."/>
            <person name="Stursova M."/>
            <person name="Weitz H."/>
            <person name="Taylor A."/>
            <person name="Grigoriev I.V."/>
            <person name="Nagy L.G."/>
            <person name="Martin F."/>
            <person name="Kauserud H."/>
        </authorList>
    </citation>
    <scope>NUCLEOTIDE SEQUENCE</scope>
    <source>
        <strain evidence="2">CBHHK002</strain>
    </source>
</reference>
<evidence type="ECO:0000313" key="2">
    <source>
        <dbReference type="EMBL" id="KAJ7336767.1"/>
    </source>
</evidence>
<comment type="caution">
    <text evidence="2">The sequence shown here is derived from an EMBL/GenBank/DDBJ whole genome shotgun (WGS) entry which is preliminary data.</text>
</comment>
<dbReference type="AlphaFoldDB" id="A0AAD6ZS46"/>
<accession>A0AAD6ZS46</accession>
<evidence type="ECO:0000256" key="1">
    <source>
        <dbReference type="SAM" id="MobiDB-lite"/>
    </source>
</evidence>
<protein>
    <submittedName>
        <fullName evidence="2">Uncharacterized protein</fullName>
    </submittedName>
</protein>
<feature type="region of interest" description="Disordered" evidence="1">
    <location>
        <begin position="286"/>
        <end position="309"/>
    </location>
</feature>
<dbReference type="Proteomes" id="UP001218218">
    <property type="component" value="Unassembled WGS sequence"/>
</dbReference>
<proteinExistence type="predicted"/>
<name>A0AAD6ZS46_9AGAR</name>
<sequence>MVALSSAASPRGRRARVSARKARGVELYGKISGCAPALKEPPPRPVLSRVACMSSQIITMWDRMHPGVTVSVFPSLPPRQRPIAAPSVRRRWWPMWWFSGDVRCPDWDRFTPPVTEAVVSARAPKAANKGIRRSNANAMLREIELCAAKCHRASSRGGGRNRSHKPYPYIPPLHAASAGSRAGPPLSLYPYIPPLQETSTDSHIPRAISSRPYWQIHGKHSGSRCARLHVISRAHADHALPKRAFTCLFDLRSDDVIREKGGGREEGVERVGDDVYGYTDVPWKQASPMHAQSPRVRLDDRRVVPGMLG</sequence>
<organism evidence="2 3">
    <name type="scientific">Mycena albidolilacea</name>
    <dbReference type="NCBI Taxonomy" id="1033008"/>
    <lineage>
        <taxon>Eukaryota</taxon>
        <taxon>Fungi</taxon>
        <taxon>Dikarya</taxon>
        <taxon>Basidiomycota</taxon>
        <taxon>Agaricomycotina</taxon>
        <taxon>Agaricomycetes</taxon>
        <taxon>Agaricomycetidae</taxon>
        <taxon>Agaricales</taxon>
        <taxon>Marasmiineae</taxon>
        <taxon>Mycenaceae</taxon>
        <taxon>Mycena</taxon>
    </lineage>
</organism>
<dbReference type="EMBL" id="JARIHO010000030">
    <property type="protein sequence ID" value="KAJ7336767.1"/>
    <property type="molecule type" value="Genomic_DNA"/>
</dbReference>